<dbReference type="EMBL" id="MN990728">
    <property type="protein sequence ID" value="QIM10300.1"/>
    <property type="molecule type" value="Genomic_DNA"/>
</dbReference>
<dbReference type="GO" id="GO:0006364">
    <property type="term" value="P:rRNA processing"/>
    <property type="evidence" value="ECO:0007669"/>
    <property type="project" value="TreeGrafter"/>
</dbReference>
<keyword evidence="2" id="KW-0479">Metal-binding</keyword>
<evidence type="ECO:0000256" key="2">
    <source>
        <dbReference type="ARBA" id="ARBA00022723"/>
    </source>
</evidence>
<name>A0A6G8F1X9_9PROT</name>
<dbReference type="GO" id="GO:0046872">
    <property type="term" value="F:metal ion binding"/>
    <property type="evidence" value="ECO:0007669"/>
    <property type="project" value="UniProtKB-KW"/>
</dbReference>
<dbReference type="PANTHER" id="PTHR30001">
    <property type="entry name" value="RIBONUCLEASE"/>
    <property type="match status" value="1"/>
</dbReference>
<evidence type="ECO:0000256" key="3">
    <source>
        <dbReference type="ARBA" id="ARBA00022801"/>
    </source>
</evidence>
<keyword evidence="5" id="KW-0694">RNA-binding</keyword>
<dbReference type="PANTHER" id="PTHR30001:SF0">
    <property type="entry name" value="RIBONUCLEASE G"/>
    <property type="match status" value="1"/>
</dbReference>
<evidence type="ECO:0000256" key="5">
    <source>
        <dbReference type="ARBA" id="ARBA00022884"/>
    </source>
</evidence>
<dbReference type="Gene3D" id="2.40.50.140">
    <property type="entry name" value="Nucleic acid-binding proteins"/>
    <property type="match status" value="1"/>
</dbReference>
<organism evidence="7">
    <name type="scientific">uncultured Alphaproteobacteria bacterium</name>
    <dbReference type="NCBI Taxonomy" id="91750"/>
    <lineage>
        <taxon>Bacteria</taxon>
        <taxon>Pseudomonadati</taxon>
        <taxon>Pseudomonadota</taxon>
        <taxon>Alphaproteobacteria</taxon>
        <taxon>environmental samples</taxon>
    </lineage>
</organism>
<dbReference type="GO" id="GO:0004540">
    <property type="term" value="F:RNA nuclease activity"/>
    <property type="evidence" value="ECO:0007669"/>
    <property type="project" value="InterPro"/>
</dbReference>
<evidence type="ECO:0000256" key="4">
    <source>
        <dbReference type="ARBA" id="ARBA00022842"/>
    </source>
</evidence>
<evidence type="ECO:0000259" key="6">
    <source>
        <dbReference type="PROSITE" id="PS50126"/>
    </source>
</evidence>
<dbReference type="PROSITE" id="PS50126">
    <property type="entry name" value="S1"/>
    <property type="match status" value="1"/>
</dbReference>
<dbReference type="GO" id="GO:0005737">
    <property type="term" value="C:cytoplasm"/>
    <property type="evidence" value="ECO:0007669"/>
    <property type="project" value="TreeGrafter"/>
</dbReference>
<dbReference type="GO" id="GO:0003723">
    <property type="term" value="F:RNA binding"/>
    <property type="evidence" value="ECO:0007669"/>
    <property type="project" value="UniProtKB-KW"/>
</dbReference>
<feature type="domain" description="S1 motif" evidence="6">
    <location>
        <begin position="39"/>
        <end position="110"/>
    </location>
</feature>
<protein>
    <submittedName>
        <fullName evidence="7">Axial filament protein</fullName>
    </submittedName>
</protein>
<dbReference type="InterPro" id="IPR019307">
    <property type="entry name" value="RNA-bd_AU-1/RNase_E/G"/>
</dbReference>
<accession>A0A6G8F1X9</accession>
<proteinExistence type="predicted"/>
<dbReference type="InterPro" id="IPR003029">
    <property type="entry name" value="S1_domain"/>
</dbReference>
<dbReference type="Pfam" id="PF10150">
    <property type="entry name" value="RNase_E_G"/>
    <property type="match status" value="1"/>
</dbReference>
<dbReference type="InterPro" id="IPR012340">
    <property type="entry name" value="NA-bd_OB-fold"/>
</dbReference>
<dbReference type="AlphaFoldDB" id="A0A6G8F1X9"/>
<evidence type="ECO:0000256" key="1">
    <source>
        <dbReference type="ARBA" id="ARBA00001946"/>
    </source>
</evidence>
<dbReference type="InterPro" id="IPR004659">
    <property type="entry name" value="RNase_E/G"/>
</dbReference>
<sequence length="390" mass="43021">MSIDTIVYDKNSQVTGIALLEKGEVRSIEIISGNQAISGNVYLGKITKKVSLAQDREGFFVNIGDGKDAFLNGDEYGMTEARLVEGQSVVVQVAQERHAEKNARLVRSIQLVGTYLVYCPYRMSVEASNKIEDKARVSELTDAVRDHITGQEGWVIRTAAGTAPIEVVVAEMENLRGTFEHIRVKARNKQAPSLLYSKPDSVLETVGYYKNLGSLQKIVTNNRNLENEIDTAEIEFVVSNSPFEEYGVDEVIGEALEKTVKLKSGGRITIEETRACVAIDVDSGRDSGGGAINRLNEEAAVEIAKQIRLRNLSGKIVIDFAGHSEFKYIKPLLEILERELRDDMTKSRVIGLSHGGLVEIIRVRKRPSLSELMTDECASCQGTGRVEKGE</sequence>
<reference evidence="7" key="1">
    <citation type="journal article" date="2020" name="J. ISSAAS">
        <title>Lactobacilli and other gastrointestinal microbiota of Peromyscus leucopus, reservoir host for agents of Lyme disease and other zoonoses in North America.</title>
        <authorList>
            <person name="Milovic A."/>
            <person name="Bassam K."/>
            <person name="Shao H."/>
            <person name="Chatzistamou I."/>
            <person name="Tufts D.M."/>
            <person name="Diuk-Wasser M."/>
            <person name="Barbour A.G."/>
        </authorList>
    </citation>
    <scope>NUCLEOTIDE SEQUENCE</scope>
    <source>
        <strain evidence="7">LL90</strain>
    </source>
</reference>
<evidence type="ECO:0000313" key="7">
    <source>
        <dbReference type="EMBL" id="QIM10300.1"/>
    </source>
</evidence>
<keyword evidence="4" id="KW-0460">Magnesium</keyword>
<gene>
    <name evidence="7" type="primary">cafA</name>
    <name evidence="7" type="ORF">PlAlph_0540</name>
</gene>
<dbReference type="SUPFAM" id="SSF50249">
    <property type="entry name" value="Nucleic acid-binding proteins"/>
    <property type="match status" value="1"/>
</dbReference>
<comment type="cofactor">
    <cofactor evidence="1">
        <name>Mg(2+)</name>
        <dbReference type="ChEBI" id="CHEBI:18420"/>
    </cofactor>
</comment>
<keyword evidence="3" id="KW-0378">Hydrolase</keyword>
<dbReference type="GO" id="GO:0016787">
    <property type="term" value="F:hydrolase activity"/>
    <property type="evidence" value="ECO:0007669"/>
    <property type="project" value="UniProtKB-KW"/>
</dbReference>